<name>R7UFV5_CAPTE</name>
<dbReference type="PROSITE" id="PS00070">
    <property type="entry name" value="ALDEHYDE_DEHYDR_CYS"/>
    <property type="match status" value="1"/>
</dbReference>
<comment type="similarity">
    <text evidence="1 4">Belongs to the aldehyde dehydrogenase family.</text>
</comment>
<protein>
    <recommendedName>
        <fullName evidence="5">Aldehyde dehydrogenase domain-containing protein</fullName>
    </recommendedName>
</protein>
<feature type="domain" description="Aldehyde dehydrogenase" evidence="5">
    <location>
        <begin position="20"/>
        <end position="483"/>
    </location>
</feature>
<dbReference type="InterPro" id="IPR016163">
    <property type="entry name" value="Ald_DH_C"/>
</dbReference>
<reference evidence="6 8" key="2">
    <citation type="journal article" date="2013" name="Nature">
        <title>Insights into bilaterian evolution from three spiralian genomes.</title>
        <authorList>
            <person name="Simakov O."/>
            <person name="Marletaz F."/>
            <person name="Cho S.J."/>
            <person name="Edsinger-Gonzales E."/>
            <person name="Havlak P."/>
            <person name="Hellsten U."/>
            <person name="Kuo D.H."/>
            <person name="Larsson T."/>
            <person name="Lv J."/>
            <person name="Arendt D."/>
            <person name="Savage R."/>
            <person name="Osoegawa K."/>
            <person name="de Jong P."/>
            <person name="Grimwood J."/>
            <person name="Chapman J.A."/>
            <person name="Shapiro H."/>
            <person name="Aerts A."/>
            <person name="Otillar R.P."/>
            <person name="Terry A.Y."/>
            <person name="Boore J.L."/>
            <person name="Grigoriev I.V."/>
            <person name="Lindberg D.R."/>
            <person name="Seaver E.C."/>
            <person name="Weisblat D.A."/>
            <person name="Putnam N.H."/>
            <person name="Rokhsar D.S."/>
        </authorList>
    </citation>
    <scope>NUCLEOTIDE SEQUENCE</scope>
    <source>
        <strain evidence="6 8">I ESC-2004</strain>
    </source>
</reference>
<dbReference type="Pfam" id="PF00171">
    <property type="entry name" value="Aldedh"/>
    <property type="match status" value="1"/>
</dbReference>
<dbReference type="STRING" id="283909.R7UFV5"/>
<dbReference type="EMBL" id="KB301531">
    <property type="protein sequence ID" value="ELU05419.1"/>
    <property type="molecule type" value="Genomic_DNA"/>
</dbReference>
<dbReference type="OMA" id="VRHVMIK"/>
<dbReference type="InterPro" id="IPR016161">
    <property type="entry name" value="Ald_DH/histidinol_DH"/>
</dbReference>
<dbReference type="FunFam" id="3.40.605.10:FF:000050">
    <property type="entry name" value="Aldehyde dehydrogenase, mitochondrial"/>
    <property type="match status" value="1"/>
</dbReference>
<evidence type="ECO:0000256" key="4">
    <source>
        <dbReference type="RuleBase" id="RU003345"/>
    </source>
</evidence>
<dbReference type="InterPro" id="IPR015590">
    <property type="entry name" value="Aldehyde_DH_dom"/>
</dbReference>
<evidence type="ECO:0000313" key="7">
    <source>
        <dbReference type="EnsemblMetazoa" id="CapteP159056"/>
    </source>
</evidence>
<dbReference type="Gene3D" id="3.40.309.10">
    <property type="entry name" value="Aldehyde Dehydrogenase, Chain A, domain 2"/>
    <property type="match status" value="1"/>
</dbReference>
<gene>
    <name evidence="6" type="ORF">CAPTEDRAFT_159056</name>
</gene>
<evidence type="ECO:0000256" key="2">
    <source>
        <dbReference type="ARBA" id="ARBA00023002"/>
    </source>
</evidence>
<reference evidence="7" key="3">
    <citation type="submission" date="2015-06" db="UniProtKB">
        <authorList>
            <consortium name="EnsemblMetazoa"/>
        </authorList>
    </citation>
    <scope>IDENTIFICATION</scope>
</reference>
<proteinExistence type="inferred from homology"/>
<dbReference type="SUPFAM" id="SSF53720">
    <property type="entry name" value="ALDH-like"/>
    <property type="match status" value="1"/>
</dbReference>
<evidence type="ECO:0000313" key="6">
    <source>
        <dbReference type="EMBL" id="ELU05419.1"/>
    </source>
</evidence>
<dbReference type="AlphaFoldDB" id="R7UFV5"/>
<dbReference type="PROSITE" id="PS00687">
    <property type="entry name" value="ALDEHYDE_DEHYDR_GLU"/>
    <property type="match status" value="1"/>
</dbReference>
<dbReference type="FunFam" id="3.40.309.10:FF:000001">
    <property type="entry name" value="Mitochondrial aldehyde dehydrogenase 2"/>
    <property type="match status" value="1"/>
</dbReference>
<keyword evidence="2 4" id="KW-0560">Oxidoreductase</keyword>
<dbReference type="Gene3D" id="3.40.605.10">
    <property type="entry name" value="Aldehyde Dehydrogenase, Chain A, domain 1"/>
    <property type="match status" value="1"/>
</dbReference>
<dbReference type="InterPro" id="IPR016160">
    <property type="entry name" value="Ald_DH_CS_CYS"/>
</dbReference>
<reference evidence="8" key="1">
    <citation type="submission" date="2012-12" db="EMBL/GenBank/DDBJ databases">
        <authorList>
            <person name="Hellsten U."/>
            <person name="Grimwood J."/>
            <person name="Chapman J.A."/>
            <person name="Shapiro H."/>
            <person name="Aerts A."/>
            <person name="Otillar R.P."/>
            <person name="Terry A.Y."/>
            <person name="Boore J.L."/>
            <person name="Simakov O."/>
            <person name="Marletaz F."/>
            <person name="Cho S.-J."/>
            <person name="Edsinger-Gonzales E."/>
            <person name="Havlak P."/>
            <person name="Kuo D.-H."/>
            <person name="Larsson T."/>
            <person name="Lv J."/>
            <person name="Arendt D."/>
            <person name="Savage R."/>
            <person name="Osoegawa K."/>
            <person name="de Jong P."/>
            <person name="Lindberg D.R."/>
            <person name="Seaver E.C."/>
            <person name="Weisblat D.A."/>
            <person name="Putnam N.H."/>
            <person name="Grigoriev I.V."/>
            <person name="Rokhsar D.S."/>
        </authorList>
    </citation>
    <scope>NUCLEOTIDE SEQUENCE</scope>
    <source>
        <strain evidence="8">I ESC-2004</strain>
    </source>
</reference>
<dbReference type="FunFam" id="3.40.605.10:FF:000026">
    <property type="entry name" value="Aldehyde dehydrogenase, putative"/>
    <property type="match status" value="1"/>
</dbReference>
<feature type="active site" evidence="3">
    <location>
        <position position="259"/>
    </location>
</feature>
<evidence type="ECO:0000313" key="8">
    <source>
        <dbReference type="Proteomes" id="UP000014760"/>
    </source>
</evidence>
<dbReference type="HOGENOM" id="CLU_005391_0_1_1"/>
<dbReference type="Proteomes" id="UP000014760">
    <property type="component" value="Unassembled WGS sequence"/>
</dbReference>
<dbReference type="EnsemblMetazoa" id="CapteT159056">
    <property type="protein sequence ID" value="CapteP159056"/>
    <property type="gene ID" value="CapteG159056"/>
</dbReference>
<accession>R7UFV5</accession>
<dbReference type="GO" id="GO:0016620">
    <property type="term" value="F:oxidoreductase activity, acting on the aldehyde or oxo group of donors, NAD or NADP as acceptor"/>
    <property type="evidence" value="ECO:0007669"/>
    <property type="project" value="InterPro"/>
</dbReference>
<dbReference type="InterPro" id="IPR016162">
    <property type="entry name" value="Ald_DH_N"/>
</dbReference>
<keyword evidence="8" id="KW-1185">Reference proteome</keyword>
<dbReference type="OrthoDB" id="310895at2759"/>
<evidence type="ECO:0000256" key="3">
    <source>
        <dbReference type="PROSITE-ProRule" id="PRU10007"/>
    </source>
</evidence>
<dbReference type="EMBL" id="AMQN01007845">
    <property type="status" value="NOT_ANNOTATED_CDS"/>
    <property type="molecule type" value="Genomic_DNA"/>
</dbReference>
<evidence type="ECO:0000256" key="1">
    <source>
        <dbReference type="ARBA" id="ARBA00009986"/>
    </source>
</evidence>
<dbReference type="InterPro" id="IPR029510">
    <property type="entry name" value="Ald_DH_CS_GLU"/>
</dbReference>
<organism evidence="6">
    <name type="scientific">Capitella teleta</name>
    <name type="common">Polychaete worm</name>
    <dbReference type="NCBI Taxonomy" id="283909"/>
    <lineage>
        <taxon>Eukaryota</taxon>
        <taxon>Metazoa</taxon>
        <taxon>Spiralia</taxon>
        <taxon>Lophotrochozoa</taxon>
        <taxon>Annelida</taxon>
        <taxon>Polychaeta</taxon>
        <taxon>Sedentaria</taxon>
        <taxon>Scolecida</taxon>
        <taxon>Capitellidae</taxon>
        <taxon>Capitella</taxon>
    </lineage>
</organism>
<sequence length="493" mass="54323">MATLKAPEIKFTQLFINNEFVDSASGKTFEVLNPTTGKPIVAVQEADKADVDKAAKAAKNAFEPGSVWRSMNASTRGRYINKLADAMEKNLDYMIALESLDNGKPIPQSQFDIEFSIRVFRYFAGWTDKITGKTLKVDGDYFCYTRHEPVGICGQIIPWNFPCLMLSWKVAPALATGNVIILKPAEQTPLSAIFFASLVKEVGFPPGVVNVLPGFGPTAGMAIVEHPDIRKLAFTGSTEIGKMVAARAIDLNLKRCTLELGGKSPIIVMPDADIDQAIQSCHVGIFLNSGQVCTAGSRLFVHEDIYDIFIDLLVKRANENKVGCPFESHSIDQGPQISKEQLDKILDLIESGKKEGAKLHCGGNQIGTEGYFVEPTIFSEVKPSMRLWREEIFGPVQSVIKFKTRKEVVDLANDTQYGLAASVFTKNIDDYLTLSNQLQAGMVWVNDHHVFDTVAPFGGFKMSGMGRELSEYGLQQYTEVKVVFVKHGSEAKM</sequence>
<evidence type="ECO:0000259" key="5">
    <source>
        <dbReference type="Pfam" id="PF00171"/>
    </source>
</evidence>
<dbReference type="PANTHER" id="PTHR11699">
    <property type="entry name" value="ALDEHYDE DEHYDROGENASE-RELATED"/>
    <property type="match status" value="1"/>
</dbReference>